<dbReference type="InterPro" id="IPR001647">
    <property type="entry name" value="HTH_TetR"/>
</dbReference>
<dbReference type="InterPro" id="IPR009057">
    <property type="entry name" value="Homeodomain-like_sf"/>
</dbReference>
<dbReference type="AlphaFoldDB" id="A0AAN1WE28"/>
<dbReference type="KEGG" id="marq:MARGE09_P0104"/>
<reference evidence="6 7" key="1">
    <citation type="journal article" date="2022" name="IScience">
        <title>An ultrasensitive nanofiber-based assay for enzymatic hydrolysis and deep-sea microbial degradation of cellulose.</title>
        <authorList>
            <person name="Tsudome M."/>
            <person name="Tachioka M."/>
            <person name="Miyazaki M."/>
            <person name="Uchimura K."/>
            <person name="Tsuda M."/>
            <person name="Takaki Y."/>
            <person name="Deguchi S."/>
        </authorList>
    </citation>
    <scope>NUCLEOTIDE SEQUENCE [LARGE SCALE GENOMIC DNA]</scope>
    <source>
        <strain evidence="6 7">GE09</strain>
    </source>
</reference>
<accession>A0AAN1WE28</accession>
<gene>
    <name evidence="6" type="ORF">MARGE09_P0104</name>
</gene>
<feature type="domain" description="HTH tetR-type" evidence="5">
    <location>
        <begin position="14"/>
        <end position="74"/>
    </location>
</feature>
<keyword evidence="1" id="KW-0805">Transcription regulation</keyword>
<dbReference type="EMBL" id="AP023086">
    <property type="protein sequence ID" value="BCD95905.1"/>
    <property type="molecule type" value="Genomic_DNA"/>
</dbReference>
<dbReference type="Pfam" id="PF16925">
    <property type="entry name" value="TetR_C_13"/>
    <property type="match status" value="1"/>
</dbReference>
<dbReference type="InterPro" id="IPR036271">
    <property type="entry name" value="Tet_transcr_reg_TetR-rel_C_sf"/>
</dbReference>
<evidence type="ECO:0000313" key="7">
    <source>
        <dbReference type="Proteomes" id="UP001320119"/>
    </source>
</evidence>
<evidence type="ECO:0000259" key="5">
    <source>
        <dbReference type="PROSITE" id="PS50977"/>
    </source>
</evidence>
<dbReference type="SUPFAM" id="SSF48498">
    <property type="entry name" value="Tetracyclin repressor-like, C-terminal domain"/>
    <property type="match status" value="1"/>
</dbReference>
<dbReference type="PRINTS" id="PR00455">
    <property type="entry name" value="HTHTETR"/>
</dbReference>
<evidence type="ECO:0000256" key="4">
    <source>
        <dbReference type="PROSITE-ProRule" id="PRU00335"/>
    </source>
</evidence>
<sequence>MATQTQAGPGRPLAFDPQQALQVALELFWQQGYEATSTAQLMAAMGISKSSLYQTFGSKHDLYNACLEQYGELTANYMRSALSQAASPKQFVLDLITGTAAQAGAADMPSGCFIVNTACELGAHHEFSGALLLKRRDKAYRIILDAVKAMQQCGEIGKKRQCDALARQIFACICGMKVMDKMAFSAQEQNCCVEMVHALLEYE</sequence>
<feature type="DNA-binding region" description="H-T-H motif" evidence="4">
    <location>
        <begin position="37"/>
        <end position="56"/>
    </location>
</feature>
<dbReference type="Pfam" id="PF00440">
    <property type="entry name" value="TetR_N"/>
    <property type="match status" value="1"/>
</dbReference>
<dbReference type="InterPro" id="IPR011075">
    <property type="entry name" value="TetR_C"/>
</dbReference>
<dbReference type="Proteomes" id="UP001320119">
    <property type="component" value="Chromosome"/>
</dbReference>
<dbReference type="PROSITE" id="PS50977">
    <property type="entry name" value="HTH_TETR_2"/>
    <property type="match status" value="1"/>
</dbReference>
<keyword evidence="2 4" id="KW-0238">DNA-binding</keyword>
<keyword evidence="3" id="KW-0804">Transcription</keyword>
<keyword evidence="7" id="KW-1185">Reference proteome</keyword>
<evidence type="ECO:0000256" key="3">
    <source>
        <dbReference type="ARBA" id="ARBA00023163"/>
    </source>
</evidence>
<name>A0AAN1WE28_9GAMM</name>
<evidence type="ECO:0000313" key="6">
    <source>
        <dbReference type="EMBL" id="BCD95905.1"/>
    </source>
</evidence>
<protein>
    <submittedName>
        <fullName evidence="6">TetR/AcrR family transcriptional regulator, transcriptional repressor for nem operon</fullName>
    </submittedName>
</protein>
<dbReference type="GO" id="GO:0003677">
    <property type="term" value="F:DNA binding"/>
    <property type="evidence" value="ECO:0007669"/>
    <property type="project" value="UniProtKB-UniRule"/>
</dbReference>
<dbReference type="Gene3D" id="1.10.10.60">
    <property type="entry name" value="Homeodomain-like"/>
    <property type="match status" value="1"/>
</dbReference>
<dbReference type="PANTHER" id="PTHR47506:SF1">
    <property type="entry name" value="HTH-TYPE TRANSCRIPTIONAL REGULATOR YJDC"/>
    <property type="match status" value="1"/>
</dbReference>
<evidence type="ECO:0000256" key="2">
    <source>
        <dbReference type="ARBA" id="ARBA00023125"/>
    </source>
</evidence>
<evidence type="ECO:0000256" key="1">
    <source>
        <dbReference type="ARBA" id="ARBA00023015"/>
    </source>
</evidence>
<dbReference type="SUPFAM" id="SSF46689">
    <property type="entry name" value="Homeodomain-like"/>
    <property type="match status" value="1"/>
</dbReference>
<dbReference type="PANTHER" id="PTHR47506">
    <property type="entry name" value="TRANSCRIPTIONAL REGULATORY PROTEIN"/>
    <property type="match status" value="1"/>
</dbReference>
<proteinExistence type="predicted"/>
<dbReference type="Gene3D" id="1.10.357.10">
    <property type="entry name" value="Tetracycline Repressor, domain 2"/>
    <property type="match status" value="1"/>
</dbReference>
<dbReference type="RefSeq" id="WP_236985398.1">
    <property type="nucleotide sequence ID" value="NZ_AP023086.1"/>
</dbReference>
<organism evidence="6 7">
    <name type="scientific">Marinagarivorans cellulosilyticus</name>
    <dbReference type="NCBI Taxonomy" id="2721545"/>
    <lineage>
        <taxon>Bacteria</taxon>
        <taxon>Pseudomonadati</taxon>
        <taxon>Pseudomonadota</taxon>
        <taxon>Gammaproteobacteria</taxon>
        <taxon>Cellvibrionales</taxon>
        <taxon>Cellvibrionaceae</taxon>
        <taxon>Marinagarivorans</taxon>
    </lineage>
</organism>